<accession>A0A5A7P200</accession>
<keyword evidence="7" id="KW-0067">ATP-binding</keyword>
<dbReference type="Pfam" id="PF00162">
    <property type="entry name" value="PGK"/>
    <property type="match status" value="1"/>
</dbReference>
<reference evidence="12" key="1">
    <citation type="journal article" date="2019" name="Curr. Biol.">
        <title>Genome Sequence of Striga asiatica Provides Insight into the Evolution of Plant Parasitism.</title>
        <authorList>
            <person name="Yoshida S."/>
            <person name="Kim S."/>
            <person name="Wafula E.K."/>
            <person name="Tanskanen J."/>
            <person name="Kim Y.M."/>
            <person name="Honaas L."/>
            <person name="Yang Z."/>
            <person name="Spallek T."/>
            <person name="Conn C.E."/>
            <person name="Ichihashi Y."/>
            <person name="Cheong K."/>
            <person name="Cui S."/>
            <person name="Der J.P."/>
            <person name="Gundlach H."/>
            <person name="Jiao Y."/>
            <person name="Hori C."/>
            <person name="Ishida J.K."/>
            <person name="Kasahara H."/>
            <person name="Kiba T."/>
            <person name="Kim M.S."/>
            <person name="Koo N."/>
            <person name="Laohavisit A."/>
            <person name="Lee Y.H."/>
            <person name="Lumba S."/>
            <person name="McCourt P."/>
            <person name="Mortimer J.C."/>
            <person name="Mutuku J.M."/>
            <person name="Nomura T."/>
            <person name="Sasaki-Sekimoto Y."/>
            <person name="Seto Y."/>
            <person name="Wang Y."/>
            <person name="Wakatake T."/>
            <person name="Sakakibara H."/>
            <person name="Demura T."/>
            <person name="Yamaguchi S."/>
            <person name="Yoneyama K."/>
            <person name="Manabe R.I."/>
            <person name="Nelson D.C."/>
            <person name="Schulman A.H."/>
            <person name="Timko M.P."/>
            <person name="dePamphilis C.W."/>
            <person name="Choi D."/>
            <person name="Shirasu K."/>
        </authorList>
    </citation>
    <scope>NUCLEOTIDE SEQUENCE [LARGE SCALE GENOMIC DNA]</scope>
    <source>
        <strain evidence="12">cv. UVA1</strain>
    </source>
</reference>
<dbReference type="Proteomes" id="UP000325081">
    <property type="component" value="Unassembled WGS sequence"/>
</dbReference>
<dbReference type="OrthoDB" id="120976at2759"/>
<dbReference type="GO" id="GO:0006096">
    <property type="term" value="P:glycolytic process"/>
    <property type="evidence" value="ECO:0007669"/>
    <property type="project" value="InterPro"/>
</dbReference>
<comment type="catalytic activity">
    <reaction evidence="9">
        <text>(2R)-3-phosphoglycerate + ATP = (2R)-3-phospho-glyceroyl phosphate + ADP</text>
        <dbReference type="Rhea" id="RHEA:14801"/>
        <dbReference type="ChEBI" id="CHEBI:30616"/>
        <dbReference type="ChEBI" id="CHEBI:57604"/>
        <dbReference type="ChEBI" id="CHEBI:58272"/>
        <dbReference type="ChEBI" id="CHEBI:456216"/>
        <dbReference type="EC" id="2.7.2.3"/>
    </reaction>
</comment>
<evidence type="ECO:0000256" key="10">
    <source>
        <dbReference type="RuleBase" id="RU000696"/>
    </source>
</evidence>
<evidence type="ECO:0000256" key="2">
    <source>
        <dbReference type="ARBA" id="ARBA00008982"/>
    </source>
</evidence>
<evidence type="ECO:0000256" key="9">
    <source>
        <dbReference type="RuleBase" id="RU000532"/>
    </source>
</evidence>
<comment type="similarity">
    <text evidence="2 9">Belongs to the phosphoglycerate kinase family.</text>
</comment>
<keyword evidence="12" id="KW-1185">Reference proteome</keyword>
<dbReference type="EC" id="2.7.2.3" evidence="3 9"/>
<evidence type="ECO:0000256" key="8">
    <source>
        <dbReference type="ARBA" id="ARBA00022842"/>
    </source>
</evidence>
<keyword evidence="4 9" id="KW-0808">Transferase</keyword>
<evidence type="ECO:0000313" key="12">
    <source>
        <dbReference type="Proteomes" id="UP000325081"/>
    </source>
</evidence>
<organism evidence="11 12">
    <name type="scientific">Striga asiatica</name>
    <name type="common">Asiatic witchweed</name>
    <name type="synonym">Buchnera asiatica</name>
    <dbReference type="NCBI Taxonomy" id="4170"/>
    <lineage>
        <taxon>Eukaryota</taxon>
        <taxon>Viridiplantae</taxon>
        <taxon>Streptophyta</taxon>
        <taxon>Embryophyta</taxon>
        <taxon>Tracheophyta</taxon>
        <taxon>Spermatophyta</taxon>
        <taxon>Magnoliopsida</taxon>
        <taxon>eudicotyledons</taxon>
        <taxon>Gunneridae</taxon>
        <taxon>Pentapetalae</taxon>
        <taxon>asterids</taxon>
        <taxon>lamiids</taxon>
        <taxon>Lamiales</taxon>
        <taxon>Orobanchaceae</taxon>
        <taxon>Buchnereae</taxon>
        <taxon>Striga</taxon>
    </lineage>
</organism>
<keyword evidence="6 9" id="KW-0418">Kinase</keyword>
<evidence type="ECO:0000256" key="1">
    <source>
        <dbReference type="ARBA" id="ARBA00001946"/>
    </source>
</evidence>
<keyword evidence="8" id="KW-0460">Magnesium</keyword>
<dbReference type="GO" id="GO:0005524">
    <property type="term" value="F:ATP binding"/>
    <property type="evidence" value="ECO:0007669"/>
    <property type="project" value="UniProtKB-KW"/>
</dbReference>
<dbReference type="Gene3D" id="3.40.50.1260">
    <property type="entry name" value="Phosphoglycerate kinase, N-terminal domain"/>
    <property type="match status" value="1"/>
</dbReference>
<dbReference type="InterPro" id="IPR036043">
    <property type="entry name" value="Phosphoglycerate_kinase_sf"/>
</dbReference>
<evidence type="ECO:0000256" key="4">
    <source>
        <dbReference type="ARBA" id="ARBA00022679"/>
    </source>
</evidence>
<evidence type="ECO:0000256" key="5">
    <source>
        <dbReference type="ARBA" id="ARBA00022741"/>
    </source>
</evidence>
<keyword evidence="5" id="KW-0547">Nucleotide-binding</keyword>
<dbReference type="SUPFAM" id="SSF53748">
    <property type="entry name" value="Phosphoglycerate kinase"/>
    <property type="match status" value="1"/>
</dbReference>
<dbReference type="EMBL" id="BKCP01001113">
    <property type="protein sequence ID" value="GER26584.1"/>
    <property type="molecule type" value="Genomic_DNA"/>
</dbReference>
<dbReference type="AlphaFoldDB" id="A0A5A7P200"/>
<proteinExistence type="inferred from homology"/>
<dbReference type="GO" id="GO:0004618">
    <property type="term" value="F:phosphoglycerate kinase activity"/>
    <property type="evidence" value="ECO:0007669"/>
    <property type="project" value="UniProtKB-EC"/>
</dbReference>
<sequence length="287" mass="32049">MWALARNTRVWNGPVGVFELDKFATGIEKSAELGGKGVTTIIGGGDSVAAVEKVTKRYTKSGSSKWLWTSVRASMDSSRGGKSFPSLMDLCIHKIWNTFSILPRDISQQIFYDLVYSQLLDVPYFMRLGIALYRILRATINNWMGVVSSQGSSLLSVDVSGSDVTIGRTFRCYCLCYFLNFYFCDLIQTKFFRLVYLGYSKTLLCCKGLRYNCRRITSIVDKYGTDGGVEAMKADKVTHDESEDGAEIFEHNVGSSALINKVSYLHFSSYGSVLSEPLAKPWPNKPP</sequence>
<feature type="non-terminal residue" evidence="11">
    <location>
        <position position="287"/>
    </location>
</feature>
<evidence type="ECO:0000256" key="6">
    <source>
        <dbReference type="ARBA" id="ARBA00022777"/>
    </source>
</evidence>
<evidence type="ECO:0000256" key="3">
    <source>
        <dbReference type="ARBA" id="ARBA00013061"/>
    </source>
</evidence>
<comment type="cofactor">
    <cofactor evidence="1">
        <name>Mg(2+)</name>
        <dbReference type="ChEBI" id="CHEBI:18420"/>
    </cofactor>
</comment>
<comment type="caution">
    <text evidence="11">The sequence shown here is derived from an EMBL/GenBank/DDBJ whole genome shotgun (WGS) entry which is preliminary data.</text>
</comment>
<gene>
    <name evidence="11" type="ORF">STAS_02240</name>
</gene>
<protein>
    <recommendedName>
        <fullName evidence="3 9">Phosphoglycerate kinase</fullName>
        <ecNumber evidence="3 9">2.7.2.3</ecNumber>
    </recommendedName>
</protein>
<comment type="subunit">
    <text evidence="10">Monomer.</text>
</comment>
<evidence type="ECO:0000313" key="11">
    <source>
        <dbReference type="EMBL" id="GER26584.1"/>
    </source>
</evidence>
<name>A0A5A7P200_STRAF</name>
<dbReference type="PRINTS" id="PR00477">
    <property type="entry name" value="PHGLYCKINASE"/>
</dbReference>
<dbReference type="InterPro" id="IPR001576">
    <property type="entry name" value="Phosphoglycerate_kinase"/>
</dbReference>
<evidence type="ECO:0000256" key="7">
    <source>
        <dbReference type="ARBA" id="ARBA00022840"/>
    </source>
</evidence>
<dbReference type="InterPro" id="IPR015824">
    <property type="entry name" value="Phosphoglycerate_kinase_N"/>
</dbReference>